<evidence type="ECO:0000313" key="3">
    <source>
        <dbReference type="Proteomes" id="UP000266934"/>
    </source>
</evidence>
<dbReference type="EMBL" id="AP018907">
    <property type="protein sequence ID" value="BBF92137.1"/>
    <property type="molecule type" value="Genomic_DNA"/>
</dbReference>
<dbReference type="Proteomes" id="UP000266934">
    <property type="component" value="Chromosome"/>
</dbReference>
<feature type="region of interest" description="Disordered" evidence="1">
    <location>
        <begin position="57"/>
        <end position="94"/>
    </location>
</feature>
<evidence type="ECO:0000313" key="2">
    <source>
        <dbReference type="EMBL" id="BBF92137.1"/>
    </source>
</evidence>
<sequence length="1017" mass="106124">MPSLNESEGRRSQGGAMTASPQNVIEVELPDGTVIEVAGVTTPEAAARAAHAYMKRRPAGPTAGAPVAATPSPAATTAPADPAAAAAMRPAPEPHQSLARQIGGAIGRAAAGVPQLAVERVLSPLSQAARGVREGVAAVAGLPVDLVNAGLSLAGLGSEKPVAGSKQIDELLNGYGAFEPPPAQNFGERMLRRVGIEVGAATVPVAGALRAGEMGVEAARKLPPLVREFVESAATAPGQFVAREGTTAAAAGAGAGLVGELTGRNRAIGEGREPTTGQQIGDLAGALGGAGAVGVVRSVGPAVADVARAVTGSPSYTSKVVREAAAEQLAQNYVGPASQDGDTRQIIEAIERGRRVGDAVPGFRDTLAARTGNAGFAALEQSRSSTGPNSGLFAQRRAENTAAVDSALAGVAPQGSPSDLRNALAVERDRRLAEAADRTRAAQATFNQAADRLQAVRATADARGADIRSALEDAKAAARDVEREAWRGVSDAGEVDIRPLAASFQRVTGGLSEAERRSFVPRDIVSIPDAIIERVQPRNPALAQTRADLPAEDRAIFDAILGGGAAPDATVNVRLGEVTGLRSALSSALIEAGIARDPARARVLNQYISAVDDYLGAALPAELRGQYDAARAVSRDLNDRFTRPQSAIAQTLDRQQGLYRQPDSAVPDKFVQSDEGRIADFEALIREAGNDPRTRGAIRDQVLSDVRQRGLLDDPERLDAYLGRYNTVFSRFPELRAELGNAAALRRTLGEATTAEAGLARDLGTPERPGRGTVGQYLRSADETTEAAFERVLRSHEPGKAADELLRFTGDSPAAVDGARAAFWRSLEKHARATDPATPGVRPWVPAAMKSFLDEPRSVAVAERLYRDNPEHLANIRQIAEAIQGVDLRPRPPAAVGGNPAAAGGPGNILTPETVMSRTLAWHRGQIGGPFLVSSLAAVAARRAVRRAHADAISRLLDEALLDPDLAKLLLEQNNPATRAALTRRTKGWMGNEASTLADLIAGDDQEVDPVKAAVMR</sequence>
<gene>
    <name evidence="2" type="ORF">BLTE_08220</name>
</gene>
<organism evidence="2 3">
    <name type="scientific">Blastochloris tepida</name>
    <dbReference type="NCBI Taxonomy" id="2233851"/>
    <lineage>
        <taxon>Bacteria</taxon>
        <taxon>Pseudomonadati</taxon>
        <taxon>Pseudomonadota</taxon>
        <taxon>Alphaproteobacteria</taxon>
        <taxon>Hyphomicrobiales</taxon>
        <taxon>Blastochloridaceae</taxon>
        <taxon>Blastochloris</taxon>
    </lineage>
</organism>
<feature type="compositionally biased region" description="Low complexity" evidence="1">
    <location>
        <begin position="59"/>
        <end position="90"/>
    </location>
</feature>
<evidence type="ECO:0000256" key="1">
    <source>
        <dbReference type="SAM" id="MobiDB-lite"/>
    </source>
</evidence>
<proteinExistence type="predicted"/>
<name>A0A348FXV4_9HYPH</name>
<feature type="region of interest" description="Disordered" evidence="1">
    <location>
        <begin position="1"/>
        <end position="23"/>
    </location>
</feature>
<protein>
    <submittedName>
        <fullName evidence="2">Uncharacterized protein</fullName>
    </submittedName>
</protein>
<dbReference type="AlphaFoldDB" id="A0A348FXV4"/>
<dbReference type="KEGG" id="blag:BLTE_08220"/>
<reference evidence="2 3" key="1">
    <citation type="submission" date="2018-08" db="EMBL/GenBank/DDBJ databases">
        <title>Complete genome sequencing of Blastochloris tepida GI.</title>
        <authorList>
            <person name="Tsukatani Y."/>
            <person name="Mori H."/>
        </authorList>
    </citation>
    <scope>NUCLEOTIDE SEQUENCE [LARGE SCALE GENOMIC DNA]</scope>
    <source>
        <strain evidence="2 3">GI</strain>
    </source>
</reference>
<keyword evidence="3" id="KW-1185">Reference proteome</keyword>
<accession>A0A348FXV4</accession>